<dbReference type="SUPFAM" id="SSF48173">
    <property type="entry name" value="Cryptochrome/photolyase FAD-binding domain"/>
    <property type="match status" value="1"/>
</dbReference>
<accession>A0ABV9SPC4</accession>
<dbReference type="Gene3D" id="1.25.40.80">
    <property type="match status" value="1"/>
</dbReference>
<keyword evidence="8" id="KW-0456">Lyase</keyword>
<sequence length="439" mass="48348">MPDRPTIVLFTRDLRVSDHPALAAAARSGRPVVCLFVLDRAIRDGAARNRLSYLGDALRDLRGGLRRLGGDLVVRSGDTVTETLRLAAATGADRVNLSADVSAFAARRAARLREAGEEQRIGVCTYPGVTVVPPGAVAPADGDHYRVFTPYWRAWESVPWRVPVPAPARLDPLPGVEPGAVPRRLADSGAGPLSPRRQRGGEARARRRMDAWLAAACADYERVHDELAADATSRLSADLRFGCVSPLELAAAARGHPACASFVRQLAWRDFHHQVCAAFPDLPRRDYRRRDAAWRSDESGFAAWREGRTGLPVVDAGMRQLLDEGFMHNRARLLTAAFLTRRLRVHWKRGGDHFHAALTDGDIADNYGNWQWVGGTGNDTRPNRSFNLLRQSRRFDPDGAYIRRFVPELADQAAPVVHAPWQAERPVPGYPAPLLDEGG</sequence>
<organism evidence="8 9">
    <name type="scientific">Streptomonospora arabica</name>
    <dbReference type="NCBI Taxonomy" id="412417"/>
    <lineage>
        <taxon>Bacteria</taxon>
        <taxon>Bacillati</taxon>
        <taxon>Actinomycetota</taxon>
        <taxon>Actinomycetes</taxon>
        <taxon>Streptosporangiales</taxon>
        <taxon>Nocardiopsidaceae</taxon>
        <taxon>Streptomonospora</taxon>
    </lineage>
</organism>
<evidence type="ECO:0000259" key="7">
    <source>
        <dbReference type="PROSITE" id="PS51645"/>
    </source>
</evidence>
<dbReference type="InterPro" id="IPR036134">
    <property type="entry name" value="Crypto/Photolyase_FAD-like_sf"/>
</dbReference>
<dbReference type="InterPro" id="IPR014729">
    <property type="entry name" value="Rossmann-like_a/b/a_fold"/>
</dbReference>
<dbReference type="Proteomes" id="UP001595858">
    <property type="component" value="Unassembled WGS sequence"/>
</dbReference>
<dbReference type="GO" id="GO:0003904">
    <property type="term" value="F:deoxyribodipyrimidine photo-lyase activity"/>
    <property type="evidence" value="ECO:0007669"/>
    <property type="project" value="UniProtKB-EC"/>
</dbReference>
<dbReference type="InterPro" id="IPR036155">
    <property type="entry name" value="Crypto/Photolyase_N_sf"/>
</dbReference>
<name>A0ABV9SPC4_9ACTN</name>
<keyword evidence="9" id="KW-1185">Reference proteome</keyword>
<proteinExistence type="inferred from homology"/>
<evidence type="ECO:0000256" key="4">
    <source>
        <dbReference type="ARBA" id="ARBA00022991"/>
    </source>
</evidence>
<evidence type="ECO:0000313" key="8">
    <source>
        <dbReference type="EMBL" id="MFC4867962.1"/>
    </source>
</evidence>
<dbReference type="SUPFAM" id="SSF52425">
    <property type="entry name" value="Cryptochrome/photolyase, N-terminal domain"/>
    <property type="match status" value="1"/>
</dbReference>
<reference evidence="9" key="1">
    <citation type="journal article" date="2019" name="Int. J. Syst. Evol. Microbiol.">
        <title>The Global Catalogue of Microorganisms (GCM) 10K type strain sequencing project: providing services to taxonomists for standard genome sequencing and annotation.</title>
        <authorList>
            <consortium name="The Broad Institute Genomics Platform"/>
            <consortium name="The Broad Institute Genome Sequencing Center for Infectious Disease"/>
            <person name="Wu L."/>
            <person name="Ma J."/>
        </authorList>
    </citation>
    <scope>NUCLEOTIDE SEQUENCE [LARGE SCALE GENOMIC DNA]</scope>
    <source>
        <strain evidence="9">CGMCC 4.7304</strain>
    </source>
</reference>
<dbReference type="Gene3D" id="1.10.579.10">
    <property type="entry name" value="DNA Cyclobutane Dipyrimidine Photolyase, subunit A, domain 3"/>
    <property type="match status" value="1"/>
</dbReference>
<dbReference type="InterPro" id="IPR002081">
    <property type="entry name" value="Cryptochrome/DNA_photolyase_1"/>
</dbReference>
<evidence type="ECO:0000256" key="6">
    <source>
        <dbReference type="SAM" id="MobiDB-lite"/>
    </source>
</evidence>
<keyword evidence="2 5" id="KW-0285">Flavoprotein</keyword>
<evidence type="ECO:0000256" key="2">
    <source>
        <dbReference type="ARBA" id="ARBA00022630"/>
    </source>
</evidence>
<dbReference type="EC" id="4.1.99.3" evidence="8"/>
<dbReference type="PRINTS" id="PR00147">
    <property type="entry name" value="DNAPHOTLYASE"/>
</dbReference>
<comment type="similarity">
    <text evidence="5">Belongs to the DNA photolyase family.</text>
</comment>
<dbReference type="PANTHER" id="PTHR11455">
    <property type="entry name" value="CRYPTOCHROME"/>
    <property type="match status" value="1"/>
</dbReference>
<dbReference type="Pfam" id="PF03441">
    <property type="entry name" value="FAD_binding_7"/>
    <property type="match status" value="1"/>
</dbReference>
<comment type="cofactor">
    <cofactor evidence="1">
        <name>FAD</name>
        <dbReference type="ChEBI" id="CHEBI:57692"/>
    </cofactor>
</comment>
<feature type="domain" description="Photolyase/cryptochrome alpha/beta" evidence="7">
    <location>
        <begin position="4"/>
        <end position="131"/>
    </location>
</feature>
<dbReference type="Pfam" id="PF00875">
    <property type="entry name" value="DNA_photolyase"/>
    <property type="match status" value="1"/>
</dbReference>
<evidence type="ECO:0000256" key="5">
    <source>
        <dbReference type="RuleBase" id="RU004182"/>
    </source>
</evidence>
<gene>
    <name evidence="8" type="ORF">ACFPCZ_15100</name>
</gene>
<keyword evidence="4 5" id="KW-0157">Chromophore</keyword>
<dbReference type="PANTHER" id="PTHR11455:SF9">
    <property type="entry name" value="CRYPTOCHROME CIRCADIAN CLOCK 5 ISOFORM X1"/>
    <property type="match status" value="1"/>
</dbReference>
<feature type="region of interest" description="Disordered" evidence="6">
    <location>
        <begin position="179"/>
        <end position="204"/>
    </location>
</feature>
<dbReference type="InterPro" id="IPR005101">
    <property type="entry name" value="Cryptochr/Photolyase_FAD-bd"/>
</dbReference>
<dbReference type="InterPro" id="IPR018394">
    <property type="entry name" value="DNA_photolyase_1_CS_C"/>
</dbReference>
<dbReference type="Gene3D" id="3.40.50.620">
    <property type="entry name" value="HUPs"/>
    <property type="match status" value="1"/>
</dbReference>
<dbReference type="RefSeq" id="WP_344141548.1">
    <property type="nucleotide sequence ID" value="NZ_BAAAQI010000003.1"/>
</dbReference>
<dbReference type="PROSITE" id="PS51645">
    <property type="entry name" value="PHR_CRY_ALPHA_BETA"/>
    <property type="match status" value="1"/>
</dbReference>
<keyword evidence="3 5" id="KW-0274">FAD</keyword>
<evidence type="ECO:0000256" key="1">
    <source>
        <dbReference type="ARBA" id="ARBA00001974"/>
    </source>
</evidence>
<dbReference type="PROSITE" id="PS00394">
    <property type="entry name" value="DNA_PHOTOLYASES_1_1"/>
    <property type="match status" value="1"/>
</dbReference>
<evidence type="ECO:0000313" key="9">
    <source>
        <dbReference type="Proteomes" id="UP001595858"/>
    </source>
</evidence>
<dbReference type="EMBL" id="JBHSIY010000011">
    <property type="protein sequence ID" value="MFC4867962.1"/>
    <property type="molecule type" value="Genomic_DNA"/>
</dbReference>
<dbReference type="InterPro" id="IPR006050">
    <property type="entry name" value="DNA_photolyase_N"/>
</dbReference>
<protein>
    <submittedName>
        <fullName evidence="8">Cryptochrome/photolyase family protein</fullName>
        <ecNumber evidence="8">4.1.99.3</ecNumber>
    </submittedName>
</protein>
<evidence type="ECO:0000256" key="3">
    <source>
        <dbReference type="ARBA" id="ARBA00022827"/>
    </source>
</evidence>
<comment type="caution">
    <text evidence="8">The sequence shown here is derived from an EMBL/GenBank/DDBJ whole genome shotgun (WGS) entry which is preliminary data.</text>
</comment>